<feature type="binding site" evidence="15">
    <location>
        <position position="271"/>
    </location>
    <ligand>
        <name>substrate</name>
    </ligand>
</feature>
<dbReference type="InterPro" id="IPR023031">
    <property type="entry name" value="OPRT"/>
</dbReference>
<dbReference type="Gene3D" id="3.40.50.2020">
    <property type="match status" value="1"/>
</dbReference>
<keyword evidence="12" id="KW-0456">Lyase</keyword>
<protein>
    <recommendedName>
        <fullName evidence="7">Uridine 5'-monophosphate synthase</fullName>
        <ecNumber evidence="5">2.4.2.10</ecNumber>
        <ecNumber evidence="6">4.1.1.23</ecNumber>
    </recommendedName>
</protein>
<feature type="active site" description="For OMPdecase activity" evidence="14">
    <location>
        <position position="302"/>
    </location>
</feature>
<sequence>MGHDTKLEELAIKLFSIDAVKMGEFTTKSGIKTPVYFDLRVIVSYPEVMEMISNLLQEYAIKDCAYDHVCGVPYTALPIATLLSVITKKSMLMRRKETKSYGTKKSIEGHYKAGQTCLIIEDVVTSGSSVLETVKDLRKEGLKVNKAVIILDREQGGSANLLNNDVEITSLFTMTSLIEILYKNRKITEEMMLKVKAYIKETQAVVLEPSVDRLLLPYEKRAELATNQIAKQLFNIMATKKTNLCLSVDLTSVTSILDLLEKVGEHICMVKTHVDIIEDFNKDFVTQLKQIADRFNFLILEDRKYADIGHTVSMQYMKGVYKVGEWADCVTAHSLPGDGVLKALNGHMNSVSRGVFLLAEMSSEGNLISPEYKDATVAMAVKYPDLITGFVCQNKDTFKDPGLIQLTPGVQLESSKDSLGQVYNTPEKVILENGADVIVVGRGIVAAKSPETQVVIYKDALWKCYTKRVSGKLE</sequence>
<evidence type="ECO:0000256" key="13">
    <source>
        <dbReference type="ARBA" id="ARBA00023268"/>
    </source>
</evidence>
<gene>
    <name evidence="17" type="ORF">O3G_MSEX006532</name>
</gene>
<dbReference type="EMBL" id="JH668386">
    <property type="protein sequence ID" value="KAG6450323.1"/>
    <property type="molecule type" value="Genomic_DNA"/>
</dbReference>
<dbReference type="SUPFAM" id="SSF53271">
    <property type="entry name" value="PRTase-like"/>
    <property type="match status" value="1"/>
</dbReference>
<dbReference type="EC" id="2.4.2.10" evidence="5"/>
<dbReference type="Gene3D" id="3.20.20.70">
    <property type="entry name" value="Aldolase class I"/>
    <property type="match status" value="1"/>
</dbReference>
<keyword evidence="13" id="KW-0511">Multifunctional enzyme</keyword>
<dbReference type="SMART" id="SM00934">
    <property type="entry name" value="OMPdecase"/>
    <property type="match status" value="1"/>
</dbReference>
<comment type="similarity">
    <text evidence="3">In the N-terminal section; belongs to the purine/pyrimidine phosphoribosyltransferase family.</text>
</comment>
<dbReference type="CDD" id="cd04725">
    <property type="entry name" value="OMP_decarboxylase_like"/>
    <property type="match status" value="1"/>
</dbReference>
<dbReference type="OrthoDB" id="10263753at2759"/>
<keyword evidence="18" id="KW-1185">Reference proteome</keyword>
<feature type="binding site" evidence="15">
    <location>
        <position position="421"/>
    </location>
    <ligand>
        <name>substrate</name>
    </ligand>
</feature>
<evidence type="ECO:0000313" key="17">
    <source>
        <dbReference type="EMBL" id="KAG6450323.1"/>
    </source>
</evidence>
<evidence type="ECO:0000256" key="11">
    <source>
        <dbReference type="ARBA" id="ARBA00022975"/>
    </source>
</evidence>
<feature type="binding site" evidence="15">
    <location>
        <position position="442"/>
    </location>
    <ligand>
        <name>substrate</name>
    </ligand>
</feature>
<accession>A0A921Z397</accession>
<dbReference type="InterPro" id="IPR013785">
    <property type="entry name" value="Aldolase_TIM"/>
</dbReference>
<evidence type="ECO:0000259" key="16">
    <source>
        <dbReference type="SMART" id="SM00934"/>
    </source>
</evidence>
<keyword evidence="8" id="KW-0328">Glycosyltransferase</keyword>
<evidence type="ECO:0000256" key="12">
    <source>
        <dbReference type="ARBA" id="ARBA00023239"/>
    </source>
</evidence>
<dbReference type="GO" id="GO:0004590">
    <property type="term" value="F:orotidine-5'-phosphate decarboxylase activity"/>
    <property type="evidence" value="ECO:0007669"/>
    <property type="project" value="UniProtKB-EC"/>
</dbReference>
<dbReference type="InterPro" id="IPR014732">
    <property type="entry name" value="OMPdecase"/>
</dbReference>
<evidence type="ECO:0000256" key="14">
    <source>
        <dbReference type="PIRSR" id="PIRSR614732-1"/>
    </source>
</evidence>
<evidence type="ECO:0000256" key="10">
    <source>
        <dbReference type="ARBA" id="ARBA00022793"/>
    </source>
</evidence>
<dbReference type="AlphaFoldDB" id="A0A921Z397"/>
<feature type="binding site" evidence="15">
    <location>
        <position position="362"/>
    </location>
    <ligand>
        <name>substrate</name>
    </ligand>
</feature>
<evidence type="ECO:0000256" key="7">
    <source>
        <dbReference type="ARBA" id="ARBA00015047"/>
    </source>
</evidence>
<reference evidence="17" key="2">
    <citation type="submission" date="2020-12" db="EMBL/GenBank/DDBJ databases">
        <authorList>
            <person name="Kanost M."/>
        </authorList>
    </citation>
    <scope>NUCLEOTIDE SEQUENCE</scope>
</reference>
<dbReference type="Pfam" id="PF00215">
    <property type="entry name" value="OMPdecase"/>
    <property type="match status" value="1"/>
</dbReference>
<feature type="binding site" evidence="15">
    <location>
        <position position="441"/>
    </location>
    <ligand>
        <name>substrate</name>
    </ligand>
</feature>
<dbReference type="PANTHER" id="PTHR19278:SF9">
    <property type="entry name" value="URIDINE 5'-MONOPHOSPHATE SYNTHASE"/>
    <property type="match status" value="1"/>
</dbReference>
<evidence type="ECO:0000256" key="5">
    <source>
        <dbReference type="ARBA" id="ARBA00011971"/>
    </source>
</evidence>
<evidence type="ECO:0000256" key="3">
    <source>
        <dbReference type="ARBA" id="ARBA00006221"/>
    </source>
</evidence>
<dbReference type="GO" id="GO:0044205">
    <property type="term" value="P:'de novo' UMP biosynthetic process"/>
    <property type="evidence" value="ECO:0007669"/>
    <property type="project" value="InterPro"/>
</dbReference>
<keyword evidence="11" id="KW-0665">Pyrimidine biosynthesis</keyword>
<dbReference type="PROSITE" id="PS00156">
    <property type="entry name" value="OMPDECASE"/>
    <property type="match status" value="1"/>
</dbReference>
<dbReference type="HAMAP" id="MF_01208">
    <property type="entry name" value="PyrE"/>
    <property type="match status" value="1"/>
</dbReference>
<feature type="domain" description="Orotidine 5'-phosphate decarboxylase" evidence="16">
    <location>
        <begin position="243"/>
        <end position="457"/>
    </location>
</feature>
<dbReference type="CDD" id="cd06223">
    <property type="entry name" value="PRTases_typeI"/>
    <property type="match status" value="1"/>
</dbReference>
<dbReference type="InterPro" id="IPR011060">
    <property type="entry name" value="RibuloseP-bd_barrel"/>
</dbReference>
<evidence type="ECO:0000256" key="8">
    <source>
        <dbReference type="ARBA" id="ARBA00022676"/>
    </source>
</evidence>
<dbReference type="InterPro" id="IPR000836">
    <property type="entry name" value="PRTase_dom"/>
</dbReference>
<evidence type="ECO:0000256" key="9">
    <source>
        <dbReference type="ARBA" id="ARBA00022679"/>
    </source>
</evidence>
<comment type="similarity">
    <text evidence="4">In the C-terminal section; belongs to the OMP decarboxylase family.</text>
</comment>
<feature type="active site" description="For OMPdecase activity" evidence="14">
    <location>
        <position position="304"/>
    </location>
</feature>
<dbReference type="SUPFAM" id="SSF51366">
    <property type="entry name" value="Ribulose-phoshate binding barrel"/>
    <property type="match status" value="1"/>
</dbReference>
<comment type="pathway">
    <text evidence="2">Pyrimidine metabolism; UMP biosynthesis via de novo pathway; UMP from orotate: step 1/2.</text>
</comment>
<dbReference type="PANTHER" id="PTHR19278">
    <property type="entry name" value="OROTATE PHOSPHORIBOSYLTRANSFERASE"/>
    <property type="match status" value="1"/>
</dbReference>
<dbReference type="InterPro" id="IPR001754">
    <property type="entry name" value="OMPdeCOase_dom"/>
</dbReference>
<comment type="caution">
    <text evidence="17">The sequence shown here is derived from an EMBL/GenBank/DDBJ whole genome shotgun (WGS) entry which is preliminary data.</text>
</comment>
<proteinExistence type="inferred from homology"/>
<evidence type="ECO:0000256" key="15">
    <source>
        <dbReference type="PIRSR" id="PIRSR614732-2"/>
    </source>
</evidence>
<reference evidence="17" key="1">
    <citation type="journal article" date="2016" name="Insect Biochem. Mol. Biol.">
        <title>Multifaceted biological insights from a draft genome sequence of the tobacco hornworm moth, Manduca sexta.</title>
        <authorList>
            <person name="Kanost M.R."/>
            <person name="Arrese E.L."/>
            <person name="Cao X."/>
            <person name="Chen Y.R."/>
            <person name="Chellapilla S."/>
            <person name="Goldsmith M.R."/>
            <person name="Grosse-Wilde E."/>
            <person name="Heckel D.G."/>
            <person name="Herndon N."/>
            <person name="Jiang H."/>
            <person name="Papanicolaou A."/>
            <person name="Qu J."/>
            <person name="Soulages J.L."/>
            <person name="Vogel H."/>
            <person name="Walters J."/>
            <person name="Waterhouse R.M."/>
            <person name="Ahn S.J."/>
            <person name="Almeida F.C."/>
            <person name="An C."/>
            <person name="Aqrawi P."/>
            <person name="Bretschneider A."/>
            <person name="Bryant W.B."/>
            <person name="Bucks S."/>
            <person name="Chao H."/>
            <person name="Chevignon G."/>
            <person name="Christen J.M."/>
            <person name="Clarke D.F."/>
            <person name="Dittmer N.T."/>
            <person name="Ferguson L.C.F."/>
            <person name="Garavelou S."/>
            <person name="Gordon K.H.J."/>
            <person name="Gunaratna R.T."/>
            <person name="Han Y."/>
            <person name="Hauser F."/>
            <person name="He Y."/>
            <person name="Heidel-Fischer H."/>
            <person name="Hirsh A."/>
            <person name="Hu Y."/>
            <person name="Jiang H."/>
            <person name="Kalra D."/>
            <person name="Klinner C."/>
            <person name="Konig C."/>
            <person name="Kovar C."/>
            <person name="Kroll A.R."/>
            <person name="Kuwar S.S."/>
            <person name="Lee S.L."/>
            <person name="Lehman R."/>
            <person name="Li K."/>
            <person name="Li Z."/>
            <person name="Liang H."/>
            <person name="Lovelace S."/>
            <person name="Lu Z."/>
            <person name="Mansfield J.H."/>
            <person name="McCulloch K.J."/>
            <person name="Mathew T."/>
            <person name="Morton B."/>
            <person name="Muzny D.M."/>
            <person name="Neunemann D."/>
            <person name="Ongeri F."/>
            <person name="Pauchet Y."/>
            <person name="Pu L.L."/>
            <person name="Pyrousis I."/>
            <person name="Rao X.J."/>
            <person name="Redding A."/>
            <person name="Roesel C."/>
            <person name="Sanchez-Gracia A."/>
            <person name="Schaack S."/>
            <person name="Shukla A."/>
            <person name="Tetreau G."/>
            <person name="Wang Y."/>
            <person name="Xiong G.H."/>
            <person name="Traut W."/>
            <person name="Walsh T.K."/>
            <person name="Worley K.C."/>
            <person name="Wu D."/>
            <person name="Wu W."/>
            <person name="Wu Y.Q."/>
            <person name="Zhang X."/>
            <person name="Zou Z."/>
            <person name="Zucker H."/>
            <person name="Briscoe A.D."/>
            <person name="Burmester T."/>
            <person name="Clem R.J."/>
            <person name="Feyereisen R."/>
            <person name="Grimmelikhuijzen C.J.P."/>
            <person name="Hamodrakas S.J."/>
            <person name="Hansson B.S."/>
            <person name="Huguet E."/>
            <person name="Jermiin L.S."/>
            <person name="Lan Q."/>
            <person name="Lehman H.K."/>
            <person name="Lorenzen M."/>
            <person name="Merzendorfer H."/>
            <person name="Michalopoulos I."/>
            <person name="Morton D.B."/>
            <person name="Muthukrishnan S."/>
            <person name="Oakeshott J.G."/>
            <person name="Palmer W."/>
            <person name="Park Y."/>
            <person name="Passarelli A.L."/>
            <person name="Rozas J."/>
            <person name="Schwartz L.M."/>
            <person name="Smith W."/>
            <person name="Southgate A."/>
            <person name="Vilcinskas A."/>
            <person name="Vogt R."/>
            <person name="Wang P."/>
            <person name="Werren J."/>
            <person name="Yu X.Q."/>
            <person name="Zhou J.J."/>
            <person name="Brown S.J."/>
            <person name="Scherer S.E."/>
            <person name="Richards S."/>
            <person name="Blissard G.W."/>
        </authorList>
    </citation>
    <scope>NUCLEOTIDE SEQUENCE</scope>
</reference>
<dbReference type="NCBIfam" id="TIGR01740">
    <property type="entry name" value="pyrF"/>
    <property type="match status" value="1"/>
</dbReference>
<dbReference type="GO" id="GO:0004588">
    <property type="term" value="F:orotate phosphoribosyltransferase activity"/>
    <property type="evidence" value="ECO:0007669"/>
    <property type="project" value="UniProtKB-EC"/>
</dbReference>
<dbReference type="InterPro" id="IPR004467">
    <property type="entry name" value="Or_phspho_trans_dom"/>
</dbReference>
<organism evidence="17 18">
    <name type="scientific">Manduca sexta</name>
    <name type="common">Tobacco hawkmoth</name>
    <name type="synonym">Tobacco hornworm</name>
    <dbReference type="NCBI Taxonomy" id="7130"/>
    <lineage>
        <taxon>Eukaryota</taxon>
        <taxon>Metazoa</taxon>
        <taxon>Ecdysozoa</taxon>
        <taxon>Arthropoda</taxon>
        <taxon>Hexapoda</taxon>
        <taxon>Insecta</taxon>
        <taxon>Pterygota</taxon>
        <taxon>Neoptera</taxon>
        <taxon>Endopterygota</taxon>
        <taxon>Lepidoptera</taxon>
        <taxon>Glossata</taxon>
        <taxon>Ditrysia</taxon>
        <taxon>Bombycoidea</taxon>
        <taxon>Sphingidae</taxon>
        <taxon>Sphinginae</taxon>
        <taxon>Sphingini</taxon>
        <taxon>Manduca</taxon>
    </lineage>
</organism>
<evidence type="ECO:0000256" key="2">
    <source>
        <dbReference type="ARBA" id="ARBA00004889"/>
    </source>
</evidence>
<dbReference type="GO" id="GO:0006207">
    <property type="term" value="P:'de novo' pyrimidine nucleobase biosynthetic process"/>
    <property type="evidence" value="ECO:0007669"/>
    <property type="project" value="InterPro"/>
</dbReference>
<evidence type="ECO:0000256" key="4">
    <source>
        <dbReference type="ARBA" id="ARBA00009769"/>
    </source>
</evidence>
<keyword evidence="9" id="KW-0808">Transferase</keyword>
<comment type="pathway">
    <text evidence="1">Pyrimidine metabolism; UMP biosynthesis via de novo pathway; UMP from orotate: step 2/2.</text>
</comment>
<dbReference type="InterPro" id="IPR018089">
    <property type="entry name" value="OMPdecase_AS"/>
</dbReference>
<dbReference type="Pfam" id="PF00156">
    <property type="entry name" value="Pribosyltran"/>
    <property type="match status" value="1"/>
</dbReference>
<evidence type="ECO:0000256" key="1">
    <source>
        <dbReference type="ARBA" id="ARBA00004861"/>
    </source>
</evidence>
<dbReference type="EC" id="4.1.1.23" evidence="6"/>
<dbReference type="Proteomes" id="UP000791440">
    <property type="component" value="Unassembled WGS sequence"/>
</dbReference>
<dbReference type="FunFam" id="3.40.50.2020:FF:000025">
    <property type="entry name" value="Uridine monophosphate synthetase"/>
    <property type="match status" value="1"/>
</dbReference>
<dbReference type="NCBIfam" id="TIGR00336">
    <property type="entry name" value="pyrE"/>
    <property type="match status" value="1"/>
</dbReference>
<name>A0A921Z397_MANSE</name>
<dbReference type="FunFam" id="3.20.20.70:FF:000114">
    <property type="entry name" value="Decarboxylase,orotidine phosphate"/>
    <property type="match status" value="1"/>
</dbReference>
<evidence type="ECO:0000313" key="18">
    <source>
        <dbReference type="Proteomes" id="UP000791440"/>
    </source>
</evidence>
<dbReference type="InterPro" id="IPR029057">
    <property type="entry name" value="PRTase-like"/>
</dbReference>
<feature type="active site" description="For OMPdecase activity" evidence="14">
    <location>
        <position position="307"/>
    </location>
</feature>
<keyword evidence="10" id="KW-0210">Decarboxylase</keyword>
<feature type="binding site" evidence="15">
    <location>
        <position position="249"/>
    </location>
    <ligand>
        <name>substrate</name>
    </ligand>
</feature>
<evidence type="ECO:0000256" key="6">
    <source>
        <dbReference type="ARBA" id="ARBA00012321"/>
    </source>
</evidence>